<evidence type="ECO:0000256" key="10">
    <source>
        <dbReference type="ARBA" id="ARBA00023242"/>
    </source>
</evidence>
<comment type="cofactor">
    <cofactor evidence="1">
        <name>Mn(2+)</name>
        <dbReference type="ChEBI" id="CHEBI:29035"/>
    </cofactor>
</comment>
<evidence type="ECO:0000256" key="3">
    <source>
        <dbReference type="ARBA" id="ARBA00004322"/>
    </source>
</evidence>
<accession>A0AAJ0CL50</accession>
<keyword evidence="8" id="KW-0460">Magnesium</keyword>
<organism evidence="13 14">
    <name type="scientific">Conoideocrella luteorostrata</name>
    <dbReference type="NCBI Taxonomy" id="1105319"/>
    <lineage>
        <taxon>Eukaryota</taxon>
        <taxon>Fungi</taxon>
        <taxon>Dikarya</taxon>
        <taxon>Ascomycota</taxon>
        <taxon>Pezizomycotina</taxon>
        <taxon>Sordariomycetes</taxon>
        <taxon>Hypocreomycetidae</taxon>
        <taxon>Hypocreales</taxon>
        <taxon>Clavicipitaceae</taxon>
        <taxon>Conoideocrella</taxon>
    </lineage>
</organism>
<keyword evidence="9" id="KW-0234">DNA repair</keyword>
<dbReference type="InterPro" id="IPR051547">
    <property type="entry name" value="TDP2-like"/>
</dbReference>
<keyword evidence="6" id="KW-0227">DNA damage</keyword>
<feature type="domain" description="Endonuclease/exonuclease/phosphatase" evidence="12">
    <location>
        <begin position="78"/>
        <end position="266"/>
    </location>
</feature>
<dbReference type="EMBL" id="JASWJB010000144">
    <property type="protein sequence ID" value="KAK2595066.1"/>
    <property type="molecule type" value="Genomic_DNA"/>
</dbReference>
<feature type="compositionally biased region" description="Basic and acidic residues" evidence="11">
    <location>
        <begin position="318"/>
        <end position="330"/>
    </location>
</feature>
<dbReference type="SUPFAM" id="SSF56219">
    <property type="entry name" value="DNase I-like"/>
    <property type="match status" value="1"/>
</dbReference>
<evidence type="ECO:0000256" key="6">
    <source>
        <dbReference type="ARBA" id="ARBA00022763"/>
    </source>
</evidence>
<evidence type="ECO:0000256" key="5">
    <source>
        <dbReference type="ARBA" id="ARBA00022723"/>
    </source>
</evidence>
<feature type="region of interest" description="Disordered" evidence="11">
    <location>
        <begin position="315"/>
        <end position="346"/>
    </location>
</feature>
<protein>
    <recommendedName>
        <fullName evidence="12">Endonuclease/exonuclease/phosphatase domain-containing protein</fullName>
    </recommendedName>
</protein>
<dbReference type="GO" id="GO:0046872">
    <property type="term" value="F:metal ion binding"/>
    <property type="evidence" value="ECO:0007669"/>
    <property type="project" value="UniProtKB-KW"/>
</dbReference>
<sequence length="357" mass="40205">MDFFSSIYTRFLPWRHNPLLPTKLRDATATFHSWHEFNESVDQWTSIPIPKTYRGPTKREIQQQQQQQSIQDQKFVLATWNVNAAAELPAERMSAIVSHITNSAPAVDIIFLQEVSKQALDSLLSDPQIRRCWYSSEADVANWRGLPFATMTLLSKRRFNHANGLLGPVWRYEYPSRFDRDALCCDVFLPLPAKTPTGKADYVRARLVNVHLDSLPLQPSRRPRQLSIVASVIRSANRGLVAGDFNPVLPEDATLISENRLIDAWHELHPGEPGFTWGLDGNQRSGACRSDKVAVVGLRPLHIEVMHPGVIDLSSDNQDIKEAENVRDEAGLSEESDPTVPWSDHSGLKCSLELVGE</sequence>
<evidence type="ECO:0000256" key="4">
    <source>
        <dbReference type="ARBA" id="ARBA00022722"/>
    </source>
</evidence>
<gene>
    <name evidence="13" type="ORF">QQS21_007197</name>
</gene>
<evidence type="ECO:0000256" key="8">
    <source>
        <dbReference type="ARBA" id="ARBA00022842"/>
    </source>
</evidence>
<dbReference type="GO" id="GO:0003697">
    <property type="term" value="F:single-stranded DNA binding"/>
    <property type="evidence" value="ECO:0007669"/>
    <property type="project" value="TreeGrafter"/>
</dbReference>
<evidence type="ECO:0000256" key="9">
    <source>
        <dbReference type="ARBA" id="ARBA00023204"/>
    </source>
</evidence>
<dbReference type="InterPro" id="IPR005135">
    <property type="entry name" value="Endo/exonuclease/phosphatase"/>
</dbReference>
<dbReference type="AlphaFoldDB" id="A0AAJ0CL50"/>
<proteinExistence type="predicted"/>
<evidence type="ECO:0000259" key="12">
    <source>
        <dbReference type="Pfam" id="PF03372"/>
    </source>
</evidence>
<evidence type="ECO:0000256" key="2">
    <source>
        <dbReference type="ARBA" id="ARBA00001946"/>
    </source>
</evidence>
<evidence type="ECO:0000256" key="7">
    <source>
        <dbReference type="ARBA" id="ARBA00022801"/>
    </source>
</evidence>
<comment type="subcellular location">
    <subcellularLocation>
        <location evidence="3">Nucleus</location>
        <location evidence="3">PML body</location>
    </subcellularLocation>
</comment>
<dbReference type="CDD" id="cd09080">
    <property type="entry name" value="TDP2"/>
    <property type="match status" value="1"/>
</dbReference>
<keyword evidence="4" id="KW-0540">Nuclease</keyword>
<dbReference type="Gene3D" id="3.60.10.10">
    <property type="entry name" value="Endonuclease/exonuclease/phosphatase"/>
    <property type="match status" value="1"/>
</dbReference>
<dbReference type="InterPro" id="IPR036691">
    <property type="entry name" value="Endo/exonu/phosph_ase_sf"/>
</dbReference>
<comment type="cofactor">
    <cofactor evidence="2">
        <name>Mg(2+)</name>
        <dbReference type="ChEBI" id="CHEBI:18420"/>
    </cofactor>
</comment>
<evidence type="ECO:0000313" key="13">
    <source>
        <dbReference type="EMBL" id="KAK2595066.1"/>
    </source>
</evidence>
<reference evidence="13" key="1">
    <citation type="submission" date="2023-06" db="EMBL/GenBank/DDBJ databases">
        <title>Conoideocrella luteorostrata (Hypocreales: Clavicipitaceae), a potential biocontrol fungus for elongate hemlock scale in United States Christmas tree production areas.</title>
        <authorList>
            <person name="Barrett H."/>
            <person name="Lovett B."/>
            <person name="Macias A.M."/>
            <person name="Stajich J.E."/>
            <person name="Kasson M.T."/>
        </authorList>
    </citation>
    <scope>NUCLEOTIDE SEQUENCE</scope>
    <source>
        <strain evidence="13">ARSEF 14590</strain>
    </source>
</reference>
<evidence type="ECO:0000256" key="1">
    <source>
        <dbReference type="ARBA" id="ARBA00001936"/>
    </source>
</evidence>
<dbReference type="Pfam" id="PF03372">
    <property type="entry name" value="Exo_endo_phos"/>
    <property type="match status" value="1"/>
</dbReference>
<dbReference type="Proteomes" id="UP001251528">
    <property type="component" value="Unassembled WGS sequence"/>
</dbReference>
<dbReference type="GO" id="GO:0006302">
    <property type="term" value="P:double-strand break repair"/>
    <property type="evidence" value="ECO:0007669"/>
    <property type="project" value="TreeGrafter"/>
</dbReference>
<evidence type="ECO:0000313" key="14">
    <source>
        <dbReference type="Proteomes" id="UP001251528"/>
    </source>
</evidence>
<keyword evidence="10" id="KW-0539">Nucleus</keyword>
<keyword evidence="14" id="KW-1185">Reference proteome</keyword>
<keyword evidence="5" id="KW-0479">Metal-binding</keyword>
<dbReference type="GO" id="GO:0005737">
    <property type="term" value="C:cytoplasm"/>
    <property type="evidence" value="ECO:0007669"/>
    <property type="project" value="TreeGrafter"/>
</dbReference>
<keyword evidence="7" id="KW-0378">Hydrolase</keyword>
<dbReference type="GO" id="GO:0004518">
    <property type="term" value="F:nuclease activity"/>
    <property type="evidence" value="ECO:0007669"/>
    <property type="project" value="UniProtKB-KW"/>
</dbReference>
<comment type="caution">
    <text evidence="13">The sequence shown here is derived from an EMBL/GenBank/DDBJ whole genome shotgun (WGS) entry which is preliminary data.</text>
</comment>
<dbReference type="PANTHER" id="PTHR15822:SF4">
    <property type="entry name" value="TYROSYL-DNA PHOSPHODIESTERASE 2"/>
    <property type="match status" value="1"/>
</dbReference>
<name>A0AAJ0CL50_9HYPO</name>
<evidence type="ECO:0000256" key="11">
    <source>
        <dbReference type="SAM" id="MobiDB-lite"/>
    </source>
</evidence>
<dbReference type="PANTHER" id="PTHR15822">
    <property type="entry name" value="TRAF AND TNF RECEPTOR-ASSOCIATED PROTEIN"/>
    <property type="match status" value="1"/>
</dbReference>
<dbReference type="GO" id="GO:0070260">
    <property type="term" value="F:5'-tyrosyl-DNA phosphodiesterase activity"/>
    <property type="evidence" value="ECO:0007669"/>
    <property type="project" value="TreeGrafter"/>
</dbReference>